<dbReference type="Proteomes" id="UP000250443">
    <property type="component" value="Unassembled WGS sequence"/>
</dbReference>
<gene>
    <name evidence="1" type="ORF">I5Q09_25075</name>
    <name evidence="2" type="ORF">NCTC11842_00283</name>
    <name evidence="3" type="ORF">NCTC11842_00494</name>
</gene>
<evidence type="ECO:0000313" key="1">
    <source>
        <dbReference type="EMBL" id="MBH3441946.1"/>
    </source>
</evidence>
<name>A0A2X2BZ60_PSELU</name>
<accession>A0A2X2BZ60</accession>
<protein>
    <submittedName>
        <fullName evidence="2">Uncharacterized protein</fullName>
    </submittedName>
</protein>
<organism evidence="2 4">
    <name type="scientific">Pseudomonas luteola</name>
    <dbReference type="NCBI Taxonomy" id="47886"/>
    <lineage>
        <taxon>Bacteria</taxon>
        <taxon>Pseudomonadati</taxon>
        <taxon>Pseudomonadota</taxon>
        <taxon>Gammaproteobacteria</taxon>
        <taxon>Pseudomonadales</taxon>
        <taxon>Pseudomonadaceae</taxon>
        <taxon>Pseudomonas</taxon>
    </lineage>
</organism>
<evidence type="ECO:0000313" key="5">
    <source>
        <dbReference type="Proteomes" id="UP000638986"/>
    </source>
</evidence>
<dbReference type="Proteomes" id="UP000638986">
    <property type="component" value="Unassembled WGS sequence"/>
</dbReference>
<evidence type="ECO:0000313" key="4">
    <source>
        <dbReference type="Proteomes" id="UP000250443"/>
    </source>
</evidence>
<proteinExistence type="predicted"/>
<dbReference type="RefSeq" id="WP_019367239.1">
    <property type="nucleotide sequence ID" value="NZ_DALZQD010000013.1"/>
</dbReference>
<evidence type="ECO:0000313" key="2">
    <source>
        <dbReference type="EMBL" id="SPZ00138.1"/>
    </source>
</evidence>
<reference evidence="1 5" key="2">
    <citation type="submission" date="2020-11" db="EMBL/GenBank/DDBJ databases">
        <title>Enhanced detection system for hospital associated transmission using whole genome sequencing surveillance.</title>
        <authorList>
            <person name="Harrison L.H."/>
            <person name="Van Tyne D."/>
            <person name="Marsh J.W."/>
            <person name="Griffith M.P."/>
            <person name="Snyder D.J."/>
            <person name="Cooper V.S."/>
            <person name="Mustapha M."/>
        </authorList>
    </citation>
    <scope>NUCLEOTIDE SEQUENCE [LARGE SCALE GENOMIC DNA]</scope>
    <source>
        <strain evidence="1 5">PSB00013</strain>
    </source>
</reference>
<reference evidence="2 4" key="1">
    <citation type="submission" date="2018-06" db="EMBL/GenBank/DDBJ databases">
        <authorList>
            <consortium name="Pathogen Informatics"/>
            <person name="Doyle S."/>
        </authorList>
    </citation>
    <scope>NUCLEOTIDE SEQUENCE [LARGE SCALE GENOMIC DNA]</scope>
    <source>
        <strain evidence="2 4">NCTC11842</strain>
    </source>
</reference>
<evidence type="ECO:0000313" key="3">
    <source>
        <dbReference type="EMBL" id="SPZ00345.1"/>
    </source>
</evidence>
<dbReference type="AlphaFoldDB" id="A0A2X2BZ60"/>
<dbReference type="EMBL" id="UAUF01000002">
    <property type="protein sequence ID" value="SPZ00138.1"/>
    <property type="molecule type" value="Genomic_DNA"/>
</dbReference>
<sequence>MSEQTELHLSFGSPDRETVWKARTLRFKVQHRWNVLSAFITGDISARSCLFGLRYPAAVIHLVSKRPQQGMICVCPETALLNQALLED</sequence>
<dbReference type="EMBL" id="JADTXM010000037">
    <property type="protein sequence ID" value="MBH3441946.1"/>
    <property type="molecule type" value="Genomic_DNA"/>
</dbReference>
<dbReference type="EMBL" id="UAUF01000002">
    <property type="protein sequence ID" value="SPZ00345.1"/>
    <property type="molecule type" value="Genomic_DNA"/>
</dbReference>